<gene>
    <name evidence="15" type="ORF">SAMN05518846_12237</name>
</gene>
<protein>
    <recommendedName>
        <fullName evidence="6 13">Molybdopterin molybdenumtransferase</fullName>
        <ecNumber evidence="5 13">2.10.1.1</ecNumber>
    </recommendedName>
</protein>
<sequence>MKFFHVKTVAETLEVIAGEFKPNRPPIEVSLIDALDMVLAEDVFSDEQVPHFARSTVDGYAVRARDTYGASDSLPAFLDVTGKIDMGKSAVQPVKEGQAQSIPTGGMVPDGADSVVMIEHVEEVDDLLNVYRQVAPGENVIRAGDDVEKGELVIAAGQRLRPQDLGVLSAIGKTSIRVYPRPIVAILSTGDEIVPADKKVLSPGEIRDINSITVATAARQCGAHVIYGGIVPDDYESFAKRAKDLFDQSDLLLLSGGSSVGTRDYTEQVMQSLGDPGVLVHGVSIKPGKPTIIAKAGAKPVVGLPGHPASALIIFHLFVAPLIQRLQGQKPAAYVSRISARISRNIASAVGRADYIRVKLEEREDGLWAVPVFGKSGLISTLVKSDGMVEISANKEGILEGEAVYVHLFQ</sequence>
<dbReference type="InterPro" id="IPR038987">
    <property type="entry name" value="MoeA-like"/>
</dbReference>
<dbReference type="GO" id="GO:0006777">
    <property type="term" value="P:Mo-molybdopterin cofactor biosynthetic process"/>
    <property type="evidence" value="ECO:0007669"/>
    <property type="project" value="UniProtKB-UniRule"/>
</dbReference>
<keyword evidence="8 13" id="KW-0808">Transferase</keyword>
<dbReference type="SUPFAM" id="SSF63867">
    <property type="entry name" value="MoeA C-terminal domain-like"/>
    <property type="match status" value="1"/>
</dbReference>
<feature type="domain" description="MoaB/Mog" evidence="14">
    <location>
        <begin position="185"/>
        <end position="325"/>
    </location>
</feature>
<evidence type="ECO:0000256" key="3">
    <source>
        <dbReference type="ARBA" id="ARBA00005046"/>
    </source>
</evidence>
<keyword evidence="7 13" id="KW-0500">Molybdenum</keyword>
<proteinExistence type="inferred from homology"/>
<dbReference type="SUPFAM" id="SSF63882">
    <property type="entry name" value="MoeA N-terminal region -like"/>
    <property type="match status" value="1"/>
</dbReference>
<dbReference type="FunFam" id="3.40.980.10:FF:000004">
    <property type="entry name" value="Molybdopterin molybdenumtransferase"/>
    <property type="match status" value="1"/>
</dbReference>
<dbReference type="Gene3D" id="3.90.105.10">
    <property type="entry name" value="Molybdopterin biosynthesis moea protein, domain 2"/>
    <property type="match status" value="1"/>
</dbReference>
<dbReference type="Pfam" id="PF03453">
    <property type="entry name" value="MoeA_N"/>
    <property type="match status" value="1"/>
</dbReference>
<organism evidence="15 16">
    <name type="scientific">Brevibacillus centrosporus</name>
    <dbReference type="NCBI Taxonomy" id="54910"/>
    <lineage>
        <taxon>Bacteria</taxon>
        <taxon>Bacillati</taxon>
        <taxon>Bacillota</taxon>
        <taxon>Bacilli</taxon>
        <taxon>Bacillales</taxon>
        <taxon>Paenibacillaceae</taxon>
        <taxon>Brevibacillus</taxon>
    </lineage>
</organism>
<dbReference type="SUPFAM" id="SSF53218">
    <property type="entry name" value="Molybdenum cofactor biosynthesis proteins"/>
    <property type="match status" value="1"/>
</dbReference>
<evidence type="ECO:0000313" key="16">
    <source>
        <dbReference type="Proteomes" id="UP000198915"/>
    </source>
</evidence>
<dbReference type="Gene3D" id="2.40.340.10">
    <property type="entry name" value="MoeA, C-terminal, domain IV"/>
    <property type="match status" value="1"/>
</dbReference>
<dbReference type="InterPro" id="IPR005111">
    <property type="entry name" value="MoeA_C_domain_IV"/>
</dbReference>
<keyword evidence="9 13" id="KW-0479">Metal-binding</keyword>
<dbReference type="GO" id="GO:0005829">
    <property type="term" value="C:cytosol"/>
    <property type="evidence" value="ECO:0007669"/>
    <property type="project" value="TreeGrafter"/>
</dbReference>
<dbReference type="UniPathway" id="UPA00344"/>
<accession>A0A1I4D0T4</accession>
<dbReference type="Gene3D" id="3.40.980.10">
    <property type="entry name" value="MoaB/Mog-like domain"/>
    <property type="match status" value="1"/>
</dbReference>
<evidence type="ECO:0000259" key="14">
    <source>
        <dbReference type="SMART" id="SM00852"/>
    </source>
</evidence>
<dbReference type="InterPro" id="IPR036425">
    <property type="entry name" value="MoaB/Mog-like_dom_sf"/>
</dbReference>
<dbReference type="InterPro" id="IPR036135">
    <property type="entry name" value="MoeA_linker/N_sf"/>
</dbReference>
<keyword evidence="11 13" id="KW-0501">Molybdenum cofactor biosynthesis</keyword>
<dbReference type="CDD" id="cd00887">
    <property type="entry name" value="MoeA"/>
    <property type="match status" value="1"/>
</dbReference>
<evidence type="ECO:0000256" key="9">
    <source>
        <dbReference type="ARBA" id="ARBA00022723"/>
    </source>
</evidence>
<dbReference type="GO" id="GO:0046872">
    <property type="term" value="F:metal ion binding"/>
    <property type="evidence" value="ECO:0007669"/>
    <property type="project" value="UniProtKB-UniRule"/>
</dbReference>
<name>A0A1I4D0T4_9BACL</name>
<evidence type="ECO:0000256" key="6">
    <source>
        <dbReference type="ARBA" id="ARBA00021108"/>
    </source>
</evidence>
<dbReference type="EMBL" id="FORT01000022">
    <property type="protein sequence ID" value="SFK87158.1"/>
    <property type="molecule type" value="Genomic_DNA"/>
</dbReference>
<reference evidence="16" key="1">
    <citation type="submission" date="2016-10" db="EMBL/GenBank/DDBJ databases">
        <authorList>
            <person name="Varghese N."/>
            <person name="Submissions S."/>
        </authorList>
    </citation>
    <scope>NUCLEOTIDE SEQUENCE [LARGE SCALE GENOMIC DNA]</scope>
    <source>
        <strain evidence="16">OK042</strain>
    </source>
</reference>
<evidence type="ECO:0000256" key="5">
    <source>
        <dbReference type="ARBA" id="ARBA00013269"/>
    </source>
</evidence>
<dbReference type="NCBIfam" id="NF045515">
    <property type="entry name" value="Glp_gephyrin"/>
    <property type="match status" value="1"/>
</dbReference>
<evidence type="ECO:0000256" key="4">
    <source>
        <dbReference type="ARBA" id="ARBA00010763"/>
    </source>
</evidence>
<dbReference type="PANTHER" id="PTHR10192:SF5">
    <property type="entry name" value="GEPHYRIN"/>
    <property type="match status" value="1"/>
</dbReference>
<comment type="pathway">
    <text evidence="3 13">Cofactor biosynthesis; molybdopterin biosynthesis.</text>
</comment>
<evidence type="ECO:0000256" key="8">
    <source>
        <dbReference type="ARBA" id="ARBA00022679"/>
    </source>
</evidence>
<comment type="cofactor">
    <cofactor evidence="1 13">
        <name>Mg(2+)</name>
        <dbReference type="ChEBI" id="CHEBI:18420"/>
    </cofactor>
</comment>
<dbReference type="Proteomes" id="UP000198915">
    <property type="component" value="Unassembled WGS sequence"/>
</dbReference>
<evidence type="ECO:0000256" key="10">
    <source>
        <dbReference type="ARBA" id="ARBA00022842"/>
    </source>
</evidence>
<evidence type="ECO:0000256" key="7">
    <source>
        <dbReference type="ARBA" id="ARBA00022505"/>
    </source>
</evidence>
<comment type="similarity">
    <text evidence="4 13">Belongs to the MoeA family.</text>
</comment>
<dbReference type="Gene3D" id="2.170.190.11">
    <property type="entry name" value="Molybdopterin biosynthesis moea protein, domain 3"/>
    <property type="match status" value="1"/>
</dbReference>
<comment type="function">
    <text evidence="2 13">Catalyzes the insertion of molybdate into adenylated molybdopterin with the concomitant release of AMP.</text>
</comment>
<dbReference type="NCBIfam" id="TIGR00177">
    <property type="entry name" value="molyb_syn"/>
    <property type="match status" value="1"/>
</dbReference>
<dbReference type="InterPro" id="IPR005110">
    <property type="entry name" value="MoeA_linker/N"/>
</dbReference>
<dbReference type="EC" id="2.10.1.1" evidence="5 13"/>
<keyword evidence="16" id="KW-1185">Reference proteome</keyword>
<dbReference type="STRING" id="1884381.SAMN05518846_12237"/>
<dbReference type="SMART" id="SM00852">
    <property type="entry name" value="MoCF_biosynth"/>
    <property type="match status" value="1"/>
</dbReference>
<keyword evidence="10 13" id="KW-0460">Magnesium</keyword>
<dbReference type="GO" id="GO:0061599">
    <property type="term" value="F:molybdopterin molybdotransferase activity"/>
    <property type="evidence" value="ECO:0007669"/>
    <property type="project" value="UniProtKB-UniRule"/>
</dbReference>
<dbReference type="InterPro" id="IPR001453">
    <property type="entry name" value="MoaB/Mog_dom"/>
</dbReference>
<dbReference type="RefSeq" id="WP_092276075.1">
    <property type="nucleotide sequence ID" value="NZ_BJOE01000026.1"/>
</dbReference>
<evidence type="ECO:0000256" key="13">
    <source>
        <dbReference type="RuleBase" id="RU365090"/>
    </source>
</evidence>
<dbReference type="Pfam" id="PF00994">
    <property type="entry name" value="MoCF_biosynth"/>
    <property type="match status" value="1"/>
</dbReference>
<evidence type="ECO:0000313" key="15">
    <source>
        <dbReference type="EMBL" id="SFK87158.1"/>
    </source>
</evidence>
<comment type="catalytic activity">
    <reaction evidence="12">
        <text>adenylyl-molybdopterin + molybdate = Mo-molybdopterin + AMP + H(+)</text>
        <dbReference type="Rhea" id="RHEA:35047"/>
        <dbReference type="ChEBI" id="CHEBI:15378"/>
        <dbReference type="ChEBI" id="CHEBI:36264"/>
        <dbReference type="ChEBI" id="CHEBI:62727"/>
        <dbReference type="ChEBI" id="CHEBI:71302"/>
        <dbReference type="ChEBI" id="CHEBI:456215"/>
        <dbReference type="EC" id="2.10.1.1"/>
    </reaction>
</comment>
<dbReference type="InterPro" id="IPR036688">
    <property type="entry name" value="MoeA_C_domain_IV_sf"/>
</dbReference>
<evidence type="ECO:0000256" key="12">
    <source>
        <dbReference type="ARBA" id="ARBA00047317"/>
    </source>
</evidence>
<evidence type="ECO:0000256" key="2">
    <source>
        <dbReference type="ARBA" id="ARBA00002901"/>
    </source>
</evidence>
<dbReference type="AlphaFoldDB" id="A0A1I4D0T4"/>
<evidence type="ECO:0000256" key="11">
    <source>
        <dbReference type="ARBA" id="ARBA00023150"/>
    </source>
</evidence>
<dbReference type="Pfam" id="PF03454">
    <property type="entry name" value="MoeA_C"/>
    <property type="match status" value="1"/>
</dbReference>
<evidence type="ECO:0000256" key="1">
    <source>
        <dbReference type="ARBA" id="ARBA00001946"/>
    </source>
</evidence>
<dbReference type="PANTHER" id="PTHR10192">
    <property type="entry name" value="MOLYBDOPTERIN BIOSYNTHESIS PROTEIN"/>
    <property type="match status" value="1"/>
</dbReference>